<protein>
    <submittedName>
        <fullName evidence="1">Uncharacterized protein</fullName>
    </submittedName>
</protein>
<gene>
    <name evidence="1" type="ORF">MNBD_GAMMA19-1865</name>
</gene>
<name>A0A3B1AD20_9ZZZZ</name>
<dbReference type="AlphaFoldDB" id="A0A3B1AD20"/>
<dbReference type="EMBL" id="UOFV01000079">
    <property type="protein sequence ID" value="VAW96189.1"/>
    <property type="molecule type" value="Genomic_DNA"/>
</dbReference>
<proteinExistence type="predicted"/>
<organism evidence="1">
    <name type="scientific">hydrothermal vent metagenome</name>
    <dbReference type="NCBI Taxonomy" id="652676"/>
    <lineage>
        <taxon>unclassified sequences</taxon>
        <taxon>metagenomes</taxon>
        <taxon>ecological metagenomes</taxon>
    </lineage>
</organism>
<evidence type="ECO:0000313" key="1">
    <source>
        <dbReference type="EMBL" id="VAW96189.1"/>
    </source>
</evidence>
<reference evidence="1" key="1">
    <citation type="submission" date="2018-06" db="EMBL/GenBank/DDBJ databases">
        <authorList>
            <person name="Zhirakovskaya E."/>
        </authorList>
    </citation>
    <scope>NUCLEOTIDE SEQUENCE</scope>
</reference>
<accession>A0A3B1AD20</accession>
<sequence length="51" mass="5549">MLTSAKSTICIPLRLTQVTTDSLSNLHIYQAVESGLFPSKKTDDKCPGIII</sequence>